<dbReference type="PANTHER" id="PTHR33744:SF1">
    <property type="entry name" value="DNA-BINDING TRANSCRIPTIONAL ACTIVATOR ADER"/>
    <property type="match status" value="1"/>
</dbReference>
<evidence type="ECO:0000313" key="4">
    <source>
        <dbReference type="EMBL" id="MFC5813288.1"/>
    </source>
</evidence>
<dbReference type="InterPro" id="IPR025736">
    <property type="entry name" value="PucR_C-HTH_dom"/>
</dbReference>
<dbReference type="Pfam" id="PF17853">
    <property type="entry name" value="GGDEF_2"/>
    <property type="match status" value="1"/>
</dbReference>
<feature type="domain" description="PucR C-terminal helix-turn-helix" evidence="2">
    <location>
        <begin position="346"/>
        <end position="395"/>
    </location>
</feature>
<evidence type="ECO:0000259" key="3">
    <source>
        <dbReference type="Pfam" id="PF17853"/>
    </source>
</evidence>
<comment type="caution">
    <text evidence="4">The sequence shown here is derived from an EMBL/GenBank/DDBJ whole genome shotgun (WGS) entry which is preliminary data.</text>
</comment>
<dbReference type="EMBL" id="JBHSNZ010000063">
    <property type="protein sequence ID" value="MFC5813288.1"/>
    <property type="molecule type" value="Genomic_DNA"/>
</dbReference>
<evidence type="ECO:0000256" key="1">
    <source>
        <dbReference type="ARBA" id="ARBA00006754"/>
    </source>
</evidence>
<feature type="domain" description="CdaR GGDEF-like" evidence="3">
    <location>
        <begin position="188"/>
        <end position="293"/>
    </location>
</feature>
<evidence type="ECO:0000259" key="2">
    <source>
        <dbReference type="Pfam" id="PF13556"/>
    </source>
</evidence>
<reference evidence="5" key="1">
    <citation type="journal article" date="2019" name="Int. J. Syst. Evol. Microbiol.">
        <title>The Global Catalogue of Microorganisms (GCM) 10K type strain sequencing project: providing services to taxonomists for standard genome sequencing and annotation.</title>
        <authorList>
            <consortium name="The Broad Institute Genomics Platform"/>
            <consortium name="The Broad Institute Genome Sequencing Center for Infectious Disease"/>
            <person name="Wu L."/>
            <person name="Ma J."/>
        </authorList>
    </citation>
    <scope>NUCLEOTIDE SEQUENCE [LARGE SCALE GENOMIC DNA]</scope>
    <source>
        <strain evidence="5">JCM 9918</strain>
    </source>
</reference>
<protein>
    <submittedName>
        <fullName evidence="4">PucR family transcriptional regulator</fullName>
    </submittedName>
</protein>
<dbReference type="PANTHER" id="PTHR33744">
    <property type="entry name" value="CARBOHYDRATE DIACID REGULATOR"/>
    <property type="match status" value="1"/>
</dbReference>
<proteinExistence type="inferred from homology"/>
<sequence>MWELPSPPVRELMLRGARIVLNDPDELLKEVDEATLTGDAMREVASDPVLAADARRTNRAGILLWVTANVRDPGARVPANLGEEELAFARDLVRRGLQAHALESYRVGQAVCWGAWMRIAFSLTSDTDELRELLDVSHRSITDFIDATIVAVSRQMERERDELTRGTGAERREMVALILDGAPIGRLRAEATLGHRLDGTHTAAVVWSEDPDSDLRELDRAAEELARAAKVSRPLVVMPGAATRWVWVHGRPDTDELRTSIMGVPTVRIAVGSAAVGLDGFRRSHLDALTTQRLMTRHACAHAVAVYDDIELVFLLTQDPDRADRFVKRTLGDLETAGTDVIWAVLTYIQEQCNASRAAERLYIHRNTLLRRLARAERLLPRPVEQNTLAVGAALEILRWRGRP</sequence>
<dbReference type="Pfam" id="PF13556">
    <property type="entry name" value="HTH_30"/>
    <property type="match status" value="1"/>
</dbReference>
<accession>A0ABW1BL11</accession>
<dbReference type="InterPro" id="IPR042070">
    <property type="entry name" value="PucR_C-HTH_sf"/>
</dbReference>
<dbReference type="Gene3D" id="1.10.10.2840">
    <property type="entry name" value="PucR C-terminal helix-turn-helix domain"/>
    <property type="match status" value="1"/>
</dbReference>
<evidence type="ECO:0000313" key="5">
    <source>
        <dbReference type="Proteomes" id="UP001596112"/>
    </source>
</evidence>
<dbReference type="RefSeq" id="WP_272173304.1">
    <property type="nucleotide sequence ID" value="NZ_JAQOSL010000094.1"/>
</dbReference>
<organism evidence="4 5">
    <name type="scientific">Streptomyces heilongjiangensis</name>
    <dbReference type="NCBI Taxonomy" id="945052"/>
    <lineage>
        <taxon>Bacteria</taxon>
        <taxon>Bacillati</taxon>
        <taxon>Actinomycetota</taxon>
        <taxon>Actinomycetes</taxon>
        <taxon>Kitasatosporales</taxon>
        <taxon>Streptomycetaceae</taxon>
        <taxon>Streptomyces</taxon>
    </lineage>
</organism>
<keyword evidence="5" id="KW-1185">Reference proteome</keyword>
<gene>
    <name evidence="4" type="ORF">ACFQGO_38305</name>
</gene>
<dbReference type="Proteomes" id="UP001596112">
    <property type="component" value="Unassembled WGS sequence"/>
</dbReference>
<name>A0ABW1BL11_9ACTN</name>
<comment type="similarity">
    <text evidence="1">Belongs to the CdaR family.</text>
</comment>
<dbReference type="InterPro" id="IPR041522">
    <property type="entry name" value="CdaR_GGDEF"/>
</dbReference>
<dbReference type="InterPro" id="IPR051448">
    <property type="entry name" value="CdaR-like_regulators"/>
</dbReference>